<dbReference type="EMBL" id="CP104965">
    <property type="protein sequence ID" value="UXN69922.1"/>
    <property type="molecule type" value="Genomic_DNA"/>
</dbReference>
<dbReference type="NCBIfam" id="NF033223">
    <property type="entry name" value="YHYH_alt"/>
    <property type="match status" value="1"/>
</dbReference>
<evidence type="ECO:0000313" key="3">
    <source>
        <dbReference type="Proteomes" id="UP001061862"/>
    </source>
</evidence>
<gene>
    <name evidence="2" type="ORF">N8A98_22385</name>
</gene>
<dbReference type="InterPro" id="IPR047773">
    <property type="entry name" value="YHYH_dom_bact"/>
</dbReference>
<dbReference type="Proteomes" id="UP001061862">
    <property type="component" value="Chromosome"/>
</dbReference>
<accession>A0ABY6CCF2</accession>
<sequence>MKKIVSVALAALLCMSISTTVFAHGGGLNKDGCHNETKTGGYHCH</sequence>
<evidence type="ECO:0000256" key="1">
    <source>
        <dbReference type="SAM" id="SignalP"/>
    </source>
</evidence>
<feature type="chain" id="PRO_5045740052" evidence="1">
    <location>
        <begin position="24"/>
        <end position="45"/>
    </location>
</feature>
<reference evidence="2 3" key="1">
    <citation type="submission" date="2022-09" db="EMBL/GenBank/DDBJ databases">
        <title>Interaction between co-microsymbionts with complementary sets of symbiotic genes in legume-rhizobium systems.</title>
        <authorList>
            <person name="Safronova V."/>
            <person name="Sazanova A."/>
            <person name="Afonin A."/>
            <person name="Chirak E."/>
        </authorList>
    </citation>
    <scope>NUCLEOTIDE SEQUENCE [LARGE SCALE GENOMIC DNA]</scope>
    <source>
        <strain evidence="2 3">A18/4-1</strain>
    </source>
</reference>
<keyword evidence="3" id="KW-1185">Reference proteome</keyword>
<dbReference type="RefSeq" id="WP_262168625.1">
    <property type="nucleotide sequence ID" value="NZ_CP104965.1"/>
</dbReference>
<feature type="signal peptide" evidence="1">
    <location>
        <begin position="1"/>
        <end position="23"/>
    </location>
</feature>
<proteinExistence type="predicted"/>
<keyword evidence="1" id="KW-0732">Signal</keyword>
<evidence type="ECO:0000313" key="2">
    <source>
        <dbReference type="EMBL" id="UXN69922.1"/>
    </source>
</evidence>
<organism evidence="2 3">
    <name type="scientific">Devosia neptuniae</name>
    <dbReference type="NCBI Taxonomy" id="191302"/>
    <lineage>
        <taxon>Bacteria</taxon>
        <taxon>Pseudomonadati</taxon>
        <taxon>Pseudomonadota</taxon>
        <taxon>Alphaproteobacteria</taxon>
        <taxon>Hyphomicrobiales</taxon>
        <taxon>Devosiaceae</taxon>
        <taxon>Devosia</taxon>
    </lineage>
</organism>
<protein>
    <submittedName>
        <fullName evidence="2">YHYH domain-containing protein</fullName>
    </submittedName>
</protein>
<name>A0ABY6CCF2_9HYPH</name>